<accession>A0A4Y2KF45</accession>
<dbReference type="Proteomes" id="UP000499080">
    <property type="component" value="Unassembled WGS sequence"/>
</dbReference>
<reference evidence="1 2" key="1">
    <citation type="journal article" date="2019" name="Sci. Rep.">
        <title>Orb-weaving spider Araneus ventricosus genome elucidates the spidroin gene catalogue.</title>
        <authorList>
            <person name="Kono N."/>
            <person name="Nakamura H."/>
            <person name="Ohtoshi R."/>
            <person name="Moran D.A.P."/>
            <person name="Shinohara A."/>
            <person name="Yoshida Y."/>
            <person name="Fujiwara M."/>
            <person name="Mori M."/>
            <person name="Tomita M."/>
            <person name="Arakawa K."/>
        </authorList>
    </citation>
    <scope>NUCLEOTIDE SEQUENCE [LARGE SCALE GENOMIC DNA]</scope>
</reference>
<gene>
    <name evidence="1" type="ORF">AVEN_8385_1</name>
</gene>
<proteinExistence type="predicted"/>
<name>A0A4Y2KF45_ARAVE</name>
<evidence type="ECO:0000313" key="2">
    <source>
        <dbReference type="Proteomes" id="UP000499080"/>
    </source>
</evidence>
<organism evidence="1 2">
    <name type="scientific">Araneus ventricosus</name>
    <name type="common">Orbweaver spider</name>
    <name type="synonym">Epeira ventricosa</name>
    <dbReference type="NCBI Taxonomy" id="182803"/>
    <lineage>
        <taxon>Eukaryota</taxon>
        <taxon>Metazoa</taxon>
        <taxon>Ecdysozoa</taxon>
        <taxon>Arthropoda</taxon>
        <taxon>Chelicerata</taxon>
        <taxon>Arachnida</taxon>
        <taxon>Araneae</taxon>
        <taxon>Araneomorphae</taxon>
        <taxon>Entelegynae</taxon>
        <taxon>Araneoidea</taxon>
        <taxon>Araneidae</taxon>
        <taxon>Araneus</taxon>
    </lineage>
</organism>
<comment type="caution">
    <text evidence="1">The sequence shown here is derived from an EMBL/GenBank/DDBJ whole genome shotgun (WGS) entry which is preliminary data.</text>
</comment>
<evidence type="ECO:0000313" key="1">
    <source>
        <dbReference type="EMBL" id="GBN00915.1"/>
    </source>
</evidence>
<dbReference type="AlphaFoldDB" id="A0A4Y2KF45"/>
<sequence length="106" mass="11824">MVANNLFPPCRYTSYEKTSACLETSSKVPMAEGIVGVPITHFVEVSKLKPSAICISSTIILTYRSSCSIEEILNFNIFKLHMKFSIPGFNVKFSICLWRALWVGNG</sequence>
<keyword evidence="2" id="KW-1185">Reference proteome</keyword>
<dbReference type="EMBL" id="BGPR01004562">
    <property type="protein sequence ID" value="GBN00915.1"/>
    <property type="molecule type" value="Genomic_DNA"/>
</dbReference>
<protein>
    <submittedName>
        <fullName evidence="1">Uncharacterized protein</fullName>
    </submittedName>
</protein>